<evidence type="ECO:0000256" key="2">
    <source>
        <dbReference type="ARBA" id="ARBA00022527"/>
    </source>
</evidence>
<feature type="chain" id="PRO_5047401670" evidence="16">
    <location>
        <begin position="24"/>
        <end position="584"/>
    </location>
</feature>
<evidence type="ECO:0000256" key="8">
    <source>
        <dbReference type="ARBA" id="ARBA00022777"/>
    </source>
</evidence>
<dbReference type="Proteomes" id="UP000266723">
    <property type="component" value="Unassembled WGS sequence"/>
</dbReference>
<evidence type="ECO:0000256" key="15">
    <source>
        <dbReference type="SAM" id="Phobius"/>
    </source>
</evidence>
<dbReference type="PROSITE" id="PS00107">
    <property type="entry name" value="PROTEIN_KINASE_ATP"/>
    <property type="match status" value="1"/>
</dbReference>
<keyword evidence="3" id="KW-0808">Transferase</keyword>
<sequence>MAKKISLLIFLFVLSSIIAVVSSQRCSGTGSFGEDSKYAINRENILSSLASNVKIHHGFYNGTMGDGPESPNRVYAMAMCIDGSDPEVCSECLKVATDLLIHSCNNESEGFIWFPYKTLCFARFSDHSFFGNHDTHLLYSEHSSGLSRLTEFDQNFSNLTDGLKTSFGSMEASLHIQAVSSGGICIPSAKVLLKIQSLDDKVSSPKLGSKKISTVMFVAVVVPIVAICCILSALVVILVISEEEDVPKNSLQYDLKTIEAATCTFSKRNMLGEGGFGEVYKGSLQDGSQIAVKRLSKESAQGVQEFKNETSLVAKLQHRNLVGVLGFCMEGEEKILIYEFVPNKSLDQFLFVNDTCIEPTKQSQLDWAKRYKIILGTARGILYLHHDSPLKIIHRDLKASNILLDAEMEPKVADFGMARILKMDQSRADTRRVVGTHGYISPEYLMHGQFSRKSDIFGFGVLILEIISGKRNSNFHEIDGGSGKSLVTHHWRNGSPLELVDAEIGKNYQSNEVVRCIHIALLCVQTDPDDRPDISEIISMLTGNSIILQLPQSPVYEGSEMGLPPIKSVPVSVNDSLINELVPR</sequence>
<feature type="signal peptide" evidence="16">
    <location>
        <begin position="1"/>
        <end position="23"/>
    </location>
</feature>
<name>A0ABQ7CW53_BRACR</name>
<dbReference type="InterPro" id="IPR011009">
    <property type="entry name" value="Kinase-like_dom_sf"/>
</dbReference>
<keyword evidence="9 14" id="KW-0067">ATP-binding</keyword>
<dbReference type="PROSITE" id="PS50011">
    <property type="entry name" value="PROTEIN_KINASE_DOM"/>
    <property type="match status" value="1"/>
</dbReference>
<keyword evidence="6" id="KW-0677">Repeat</keyword>
<evidence type="ECO:0000256" key="10">
    <source>
        <dbReference type="ARBA" id="ARBA00022989"/>
    </source>
</evidence>
<proteinExistence type="predicted"/>
<feature type="domain" description="Protein kinase" evidence="17">
    <location>
        <begin position="265"/>
        <end position="547"/>
    </location>
</feature>
<keyword evidence="10 15" id="KW-1133">Transmembrane helix</keyword>
<keyword evidence="2" id="KW-0723">Serine/threonine-protein kinase</keyword>
<dbReference type="CDD" id="cd23509">
    <property type="entry name" value="Gnk2-like"/>
    <property type="match status" value="1"/>
</dbReference>
<keyword evidence="5 16" id="KW-0732">Signal</keyword>
<dbReference type="PANTHER" id="PTHR27002:SF810">
    <property type="entry name" value="CYSTEINE-RICH RECEPTOR-LIKE PROTEIN KINASE 33-RELATED"/>
    <property type="match status" value="1"/>
</dbReference>
<reference evidence="19 20" key="1">
    <citation type="journal article" date="2020" name="BMC Genomics">
        <title>Intraspecific diversification of the crop wild relative Brassica cretica Lam. using demographic model selection.</title>
        <authorList>
            <person name="Kioukis A."/>
            <person name="Michalopoulou V.A."/>
            <person name="Briers L."/>
            <person name="Pirintsos S."/>
            <person name="Studholme D.J."/>
            <person name="Pavlidis P."/>
            <person name="Sarris P.F."/>
        </authorList>
    </citation>
    <scope>NUCLEOTIDE SEQUENCE [LARGE SCALE GENOMIC DNA]</scope>
    <source>
        <strain evidence="20">cv. PFS-1207/04</strain>
    </source>
</reference>
<gene>
    <name evidence="19" type="ORF">DY000_02015330</name>
</gene>
<keyword evidence="12" id="KW-0675">Receptor</keyword>
<evidence type="ECO:0000313" key="19">
    <source>
        <dbReference type="EMBL" id="KAF3563235.1"/>
    </source>
</evidence>
<evidence type="ECO:0000256" key="7">
    <source>
        <dbReference type="ARBA" id="ARBA00022741"/>
    </source>
</evidence>
<comment type="subcellular location">
    <subcellularLocation>
        <location evidence="1">Membrane</location>
        <topology evidence="1">Single-pass membrane protein</topology>
    </subcellularLocation>
</comment>
<keyword evidence="8" id="KW-0418">Kinase</keyword>
<dbReference type="Pfam" id="PF01657">
    <property type="entry name" value="Stress-antifung"/>
    <property type="match status" value="1"/>
</dbReference>
<evidence type="ECO:0000256" key="3">
    <source>
        <dbReference type="ARBA" id="ARBA00022679"/>
    </source>
</evidence>
<evidence type="ECO:0000259" key="18">
    <source>
        <dbReference type="PROSITE" id="PS51473"/>
    </source>
</evidence>
<accession>A0ABQ7CW53</accession>
<dbReference type="Gene3D" id="1.10.510.10">
    <property type="entry name" value="Transferase(Phosphotransferase) domain 1"/>
    <property type="match status" value="1"/>
</dbReference>
<feature type="binding site" evidence="14">
    <location>
        <position position="293"/>
    </location>
    <ligand>
        <name>ATP</name>
        <dbReference type="ChEBI" id="CHEBI:30616"/>
    </ligand>
</feature>
<feature type="domain" description="Gnk2-homologous" evidence="18">
    <location>
        <begin position="20"/>
        <end position="129"/>
    </location>
</feature>
<comment type="caution">
    <text evidence="19">The sequence shown here is derived from an EMBL/GenBank/DDBJ whole genome shotgun (WGS) entry which is preliminary data.</text>
</comment>
<dbReference type="InterPro" id="IPR000719">
    <property type="entry name" value="Prot_kinase_dom"/>
</dbReference>
<keyword evidence="20" id="KW-1185">Reference proteome</keyword>
<evidence type="ECO:0000256" key="12">
    <source>
        <dbReference type="ARBA" id="ARBA00023170"/>
    </source>
</evidence>
<dbReference type="InterPro" id="IPR017441">
    <property type="entry name" value="Protein_kinase_ATP_BS"/>
</dbReference>
<keyword evidence="7 14" id="KW-0547">Nucleotide-binding</keyword>
<dbReference type="InterPro" id="IPR038408">
    <property type="entry name" value="GNK2_sf"/>
</dbReference>
<evidence type="ECO:0000256" key="14">
    <source>
        <dbReference type="PROSITE-ProRule" id="PRU10141"/>
    </source>
</evidence>
<evidence type="ECO:0000256" key="9">
    <source>
        <dbReference type="ARBA" id="ARBA00022840"/>
    </source>
</evidence>
<dbReference type="PROSITE" id="PS00108">
    <property type="entry name" value="PROTEIN_KINASE_ST"/>
    <property type="match status" value="1"/>
</dbReference>
<dbReference type="EMBL" id="QGKV02000759">
    <property type="protein sequence ID" value="KAF3563235.1"/>
    <property type="molecule type" value="Genomic_DNA"/>
</dbReference>
<keyword evidence="4 15" id="KW-0812">Transmembrane</keyword>
<dbReference type="SMART" id="SM00220">
    <property type="entry name" value="S_TKc"/>
    <property type="match status" value="1"/>
</dbReference>
<dbReference type="Pfam" id="PF07714">
    <property type="entry name" value="PK_Tyr_Ser-Thr"/>
    <property type="match status" value="1"/>
</dbReference>
<evidence type="ECO:0000256" key="6">
    <source>
        <dbReference type="ARBA" id="ARBA00022737"/>
    </source>
</evidence>
<dbReference type="PROSITE" id="PS51473">
    <property type="entry name" value="GNK2"/>
    <property type="match status" value="1"/>
</dbReference>
<evidence type="ECO:0000256" key="16">
    <source>
        <dbReference type="SAM" id="SignalP"/>
    </source>
</evidence>
<feature type="transmembrane region" description="Helical" evidence="15">
    <location>
        <begin position="214"/>
        <end position="240"/>
    </location>
</feature>
<dbReference type="CDD" id="cd14066">
    <property type="entry name" value="STKc_IRAK"/>
    <property type="match status" value="1"/>
</dbReference>
<evidence type="ECO:0000256" key="5">
    <source>
        <dbReference type="ARBA" id="ARBA00022729"/>
    </source>
</evidence>
<dbReference type="InterPro" id="IPR001245">
    <property type="entry name" value="Ser-Thr/Tyr_kinase_cat_dom"/>
</dbReference>
<evidence type="ECO:0000256" key="1">
    <source>
        <dbReference type="ARBA" id="ARBA00004167"/>
    </source>
</evidence>
<protein>
    <submittedName>
        <fullName evidence="19">Uncharacterized protein</fullName>
    </submittedName>
</protein>
<dbReference type="SUPFAM" id="SSF56112">
    <property type="entry name" value="Protein kinase-like (PK-like)"/>
    <property type="match status" value="1"/>
</dbReference>
<dbReference type="PANTHER" id="PTHR27002">
    <property type="entry name" value="RECEPTOR-LIKE SERINE/THREONINE-PROTEIN KINASE SD1-8"/>
    <property type="match status" value="1"/>
</dbReference>
<keyword evidence="13" id="KW-0325">Glycoprotein</keyword>
<dbReference type="Gene3D" id="3.30.200.20">
    <property type="entry name" value="Phosphorylase Kinase, domain 1"/>
    <property type="match status" value="1"/>
</dbReference>
<evidence type="ECO:0000256" key="4">
    <source>
        <dbReference type="ARBA" id="ARBA00022692"/>
    </source>
</evidence>
<evidence type="ECO:0000259" key="17">
    <source>
        <dbReference type="PROSITE" id="PS50011"/>
    </source>
</evidence>
<evidence type="ECO:0000256" key="11">
    <source>
        <dbReference type="ARBA" id="ARBA00023136"/>
    </source>
</evidence>
<keyword evidence="11 15" id="KW-0472">Membrane</keyword>
<organism evidence="19 20">
    <name type="scientific">Brassica cretica</name>
    <name type="common">Mustard</name>
    <dbReference type="NCBI Taxonomy" id="69181"/>
    <lineage>
        <taxon>Eukaryota</taxon>
        <taxon>Viridiplantae</taxon>
        <taxon>Streptophyta</taxon>
        <taxon>Embryophyta</taxon>
        <taxon>Tracheophyta</taxon>
        <taxon>Spermatophyta</taxon>
        <taxon>Magnoliopsida</taxon>
        <taxon>eudicotyledons</taxon>
        <taxon>Gunneridae</taxon>
        <taxon>Pentapetalae</taxon>
        <taxon>rosids</taxon>
        <taxon>malvids</taxon>
        <taxon>Brassicales</taxon>
        <taxon>Brassicaceae</taxon>
        <taxon>Brassiceae</taxon>
        <taxon>Brassica</taxon>
    </lineage>
</organism>
<dbReference type="Gene3D" id="3.30.430.20">
    <property type="entry name" value="Gnk2 domain, C-X8-C-X2-C motif"/>
    <property type="match status" value="1"/>
</dbReference>
<dbReference type="InterPro" id="IPR002902">
    <property type="entry name" value="GNK2"/>
</dbReference>
<dbReference type="InterPro" id="IPR008271">
    <property type="entry name" value="Ser/Thr_kinase_AS"/>
</dbReference>
<evidence type="ECO:0000313" key="20">
    <source>
        <dbReference type="Proteomes" id="UP000266723"/>
    </source>
</evidence>
<evidence type="ECO:0000256" key="13">
    <source>
        <dbReference type="ARBA" id="ARBA00023180"/>
    </source>
</evidence>